<dbReference type="OrthoDB" id="14045at2759"/>
<evidence type="ECO:0000256" key="6">
    <source>
        <dbReference type="ARBA" id="ARBA00022833"/>
    </source>
</evidence>
<evidence type="ECO:0000256" key="4">
    <source>
        <dbReference type="ARBA" id="ARBA00013100"/>
    </source>
</evidence>
<comment type="cofactor">
    <cofactor evidence="1">
        <name>Zn(2+)</name>
        <dbReference type="ChEBI" id="CHEBI:29105"/>
    </cofactor>
</comment>
<dbReference type="OMA" id="HFNAAHK"/>
<comment type="caution">
    <text evidence="9">The sequence shown here is derived from an EMBL/GenBank/DDBJ whole genome shotgun (WGS) entry which is preliminary data.</text>
</comment>
<gene>
    <name evidence="9" type="primary">Mo03822</name>
    <name evidence="9" type="ORF">E5Q_03822</name>
</gene>
<evidence type="ECO:0000256" key="7">
    <source>
        <dbReference type="ARBA" id="ARBA00023007"/>
    </source>
</evidence>
<dbReference type="PANTHER" id="PTHR12589">
    <property type="entry name" value="PYRUVOYL TETRAHYDROBIOPTERIN SYNTHASE"/>
    <property type="match status" value="1"/>
</dbReference>
<organism evidence="9 10">
    <name type="scientific">Mixia osmundae (strain CBS 9802 / IAM 14324 / JCM 22182 / KY 12970)</name>
    <dbReference type="NCBI Taxonomy" id="764103"/>
    <lineage>
        <taxon>Eukaryota</taxon>
        <taxon>Fungi</taxon>
        <taxon>Dikarya</taxon>
        <taxon>Basidiomycota</taxon>
        <taxon>Pucciniomycotina</taxon>
        <taxon>Mixiomycetes</taxon>
        <taxon>Mixiales</taxon>
        <taxon>Mixiaceae</taxon>
        <taxon>Mixia</taxon>
    </lineage>
</organism>
<dbReference type="InParanoid" id="G7E2W6"/>
<evidence type="ECO:0000256" key="2">
    <source>
        <dbReference type="ARBA" id="ARBA00005126"/>
    </source>
</evidence>
<evidence type="ECO:0000256" key="5">
    <source>
        <dbReference type="ARBA" id="ARBA00022723"/>
    </source>
</evidence>
<dbReference type="RefSeq" id="XP_014571166.1">
    <property type="nucleotide sequence ID" value="XM_014715680.1"/>
</dbReference>
<keyword evidence="10" id="KW-1185">Reference proteome</keyword>
<evidence type="ECO:0000256" key="8">
    <source>
        <dbReference type="ARBA" id="ARBA00023239"/>
    </source>
</evidence>
<keyword evidence="8" id="KW-0456">Lyase</keyword>
<dbReference type="STRING" id="764103.G7E2W6"/>
<dbReference type="HOGENOM" id="CLU_111016_2_0_1"/>
<evidence type="ECO:0000256" key="3">
    <source>
        <dbReference type="ARBA" id="ARBA00009164"/>
    </source>
</evidence>
<dbReference type="SUPFAM" id="SSF55620">
    <property type="entry name" value="Tetrahydrobiopterin biosynthesis enzymes-like"/>
    <property type="match status" value="1"/>
</dbReference>
<dbReference type="GO" id="GO:0003874">
    <property type="term" value="F:6-pyruvoyltetrahydropterin synthase activity"/>
    <property type="evidence" value="ECO:0007669"/>
    <property type="project" value="UniProtKB-EC"/>
</dbReference>
<evidence type="ECO:0000313" key="10">
    <source>
        <dbReference type="Proteomes" id="UP000009131"/>
    </source>
</evidence>
<dbReference type="Gene3D" id="3.30.479.10">
    <property type="entry name" value="6-pyruvoyl tetrahydropterin synthase/QueD"/>
    <property type="match status" value="1"/>
</dbReference>
<name>G7E2W6_MIXOS</name>
<accession>G7E2W6</accession>
<dbReference type="EMBL" id="BABT02000117">
    <property type="protein sequence ID" value="GAA97147.1"/>
    <property type="molecule type" value="Genomic_DNA"/>
</dbReference>
<dbReference type="UniPathway" id="UPA00849">
    <property type="reaction ID" value="UER00819"/>
</dbReference>
<comment type="pathway">
    <text evidence="2">Cofactor biosynthesis; tetrahydrobiopterin biosynthesis; tetrahydrobiopterin from 7,8-dihydroneopterin triphosphate: step 1/3.</text>
</comment>
<sequence length="152" mass="17536">MSSPIVELSRIVQFSAAHRLYEPAWSKEQNLRHFGDCSRLHGHNYKLKVTVRGCIQADGMVINLRELKEILHEEITLVYDHKNIDEDVEQFRVRDSVKLQSSAEWLAVQMYDVLNARLDEANKKADRIDGPPKVVEVELYETENNIARFTGG</sequence>
<dbReference type="EC" id="4.2.3.12" evidence="4"/>
<dbReference type="InterPro" id="IPR007115">
    <property type="entry name" value="6-PTP_synth/QueD"/>
</dbReference>
<keyword evidence="7" id="KW-0783">Tetrahydrobiopterin biosynthesis</keyword>
<keyword evidence="5" id="KW-0479">Metal-binding</keyword>
<evidence type="ECO:0000256" key="1">
    <source>
        <dbReference type="ARBA" id="ARBA00001947"/>
    </source>
</evidence>
<comment type="similarity">
    <text evidence="3">Belongs to the PTPS family.</text>
</comment>
<proteinExistence type="inferred from homology"/>
<dbReference type="GO" id="GO:0006729">
    <property type="term" value="P:tetrahydrobiopterin biosynthetic process"/>
    <property type="evidence" value="ECO:0007669"/>
    <property type="project" value="UniProtKB-UniPathway"/>
</dbReference>
<dbReference type="GO" id="GO:0046872">
    <property type="term" value="F:metal ion binding"/>
    <property type="evidence" value="ECO:0007669"/>
    <property type="project" value="UniProtKB-KW"/>
</dbReference>
<evidence type="ECO:0000313" key="9">
    <source>
        <dbReference type="EMBL" id="GAA97147.1"/>
    </source>
</evidence>
<reference evidence="9 10" key="1">
    <citation type="journal article" date="2011" name="J. Gen. Appl. Microbiol.">
        <title>Draft genome sequencing of the enigmatic basidiomycete Mixia osmundae.</title>
        <authorList>
            <person name="Nishida H."/>
            <person name="Nagatsuka Y."/>
            <person name="Sugiyama J."/>
        </authorList>
    </citation>
    <scope>NUCLEOTIDE SEQUENCE [LARGE SCALE GENOMIC DNA]</scope>
    <source>
        <strain evidence="10">CBS 9802 / IAM 14324 / JCM 22182 / KY 12970</strain>
    </source>
</reference>
<dbReference type="Pfam" id="PF01242">
    <property type="entry name" value="PTPS"/>
    <property type="match status" value="1"/>
</dbReference>
<protein>
    <recommendedName>
        <fullName evidence="4">6-pyruvoyltetrahydropterin synthase</fullName>
        <ecNumber evidence="4">4.2.3.12</ecNumber>
    </recommendedName>
</protein>
<dbReference type="InterPro" id="IPR038418">
    <property type="entry name" value="6-PTP_synth/QueD_sf"/>
</dbReference>
<keyword evidence="6" id="KW-0862">Zinc</keyword>
<reference evidence="9 10" key="2">
    <citation type="journal article" date="2012" name="Open Biol.">
        <title>Characteristics of nucleosomes and linker DNA regions on the genome of the basidiomycete Mixia osmundae revealed by mono- and dinucleosome mapping.</title>
        <authorList>
            <person name="Nishida H."/>
            <person name="Kondo S."/>
            <person name="Matsumoto T."/>
            <person name="Suzuki Y."/>
            <person name="Yoshikawa H."/>
            <person name="Taylor T.D."/>
            <person name="Sugiyama J."/>
        </authorList>
    </citation>
    <scope>NUCLEOTIDE SEQUENCE [LARGE SCALE GENOMIC DNA]</scope>
    <source>
        <strain evidence="10">CBS 9802 / IAM 14324 / JCM 22182 / KY 12970</strain>
    </source>
</reference>
<dbReference type="eggNOG" id="KOG4105">
    <property type="taxonomic scope" value="Eukaryota"/>
</dbReference>
<dbReference type="PANTHER" id="PTHR12589:SF7">
    <property type="entry name" value="6-PYRUVOYL TETRAHYDROBIOPTERIN SYNTHASE"/>
    <property type="match status" value="1"/>
</dbReference>
<dbReference type="Proteomes" id="UP000009131">
    <property type="component" value="Unassembled WGS sequence"/>
</dbReference>
<dbReference type="AlphaFoldDB" id="G7E2W6"/>